<gene>
    <name evidence="1" type="ORF">KSX_51160</name>
</gene>
<dbReference type="AlphaFoldDB" id="A0A8J3I6W9"/>
<keyword evidence="2" id="KW-1185">Reference proteome</keyword>
<reference evidence="1" key="1">
    <citation type="submission" date="2020-10" db="EMBL/GenBank/DDBJ databases">
        <title>Taxonomic study of unclassified bacteria belonging to the class Ktedonobacteria.</title>
        <authorList>
            <person name="Yabe S."/>
            <person name="Wang C.M."/>
            <person name="Zheng Y."/>
            <person name="Sakai Y."/>
            <person name="Cavaletti L."/>
            <person name="Monciardini P."/>
            <person name="Donadio S."/>
        </authorList>
    </citation>
    <scope>NUCLEOTIDE SEQUENCE</scope>
    <source>
        <strain evidence="1">SOSP1-1</strain>
    </source>
</reference>
<protein>
    <submittedName>
        <fullName evidence="1">Uncharacterized protein</fullName>
    </submittedName>
</protein>
<evidence type="ECO:0000313" key="1">
    <source>
        <dbReference type="EMBL" id="GHO46953.1"/>
    </source>
</evidence>
<accession>A0A8J3I6W9</accession>
<dbReference type="Proteomes" id="UP000612362">
    <property type="component" value="Unassembled WGS sequence"/>
</dbReference>
<comment type="caution">
    <text evidence="1">The sequence shown here is derived from an EMBL/GenBank/DDBJ whole genome shotgun (WGS) entry which is preliminary data.</text>
</comment>
<proteinExistence type="predicted"/>
<organism evidence="1 2">
    <name type="scientific">Ktedonospora formicarum</name>
    <dbReference type="NCBI Taxonomy" id="2778364"/>
    <lineage>
        <taxon>Bacteria</taxon>
        <taxon>Bacillati</taxon>
        <taxon>Chloroflexota</taxon>
        <taxon>Ktedonobacteria</taxon>
        <taxon>Ktedonobacterales</taxon>
        <taxon>Ktedonobacteraceae</taxon>
        <taxon>Ktedonospora</taxon>
    </lineage>
</organism>
<dbReference type="EMBL" id="BNJF01000002">
    <property type="protein sequence ID" value="GHO46953.1"/>
    <property type="molecule type" value="Genomic_DNA"/>
</dbReference>
<sequence>MFKTLLRMPIGFQLMPGFTYNPKVALTLGKGCADEVSYIEGFYVGTPIRMVSGNNGDGPQASGNAL</sequence>
<evidence type="ECO:0000313" key="2">
    <source>
        <dbReference type="Proteomes" id="UP000612362"/>
    </source>
</evidence>
<name>A0A8J3I6W9_9CHLR</name>